<sequence length="520" mass="58999">MREDKETVEHLVTCKKCAKAFGIDPDGAAVAAKTEACDRKAIKRIAVFVVILQDIRMQQGRTVGKETVESTTVVQNPTIHGNLLDLDLSRNFANIDWIGYPVPNTWAVQDYQVQNSEAATLYVPWARFVHEVEAFFVLKKIPTGIAEAGNIDIVHQHGSRYSTDQNGTCCLSTIRPLWLPALRSALDPLHKGYVKPQYYFNFLHDSSLSDVLRRLVLESAGYGTLVECERAHGGLSLPAEIESPPDHVGWISAQNTFKFTYVTFTPVKLSVIMPGATTFISLSSRHVTGSGTVLRQAWGRRLLSFSRGRSRIPSTKCYAMMTTPQPLPYRSLTVRSWGPSKTFSNPPKIGEKIQEESDSLFFPEEQLTQLGKGAWRLWRPWRRNIRKHDVRPYRCFHIGDTVEAPVIYPDFRYRYHLTSNLELYIPARIVDTQDDQYVIEFSPALSVHRCWPGRMPKGMDRVRPFSAGPRPVLGVKSAKPSGWGSFQGVRLCNFEDLLERSLWDNDRDSQQSGDRGWLRR</sequence>
<name>A0AAN7CXM0_9PEZI</name>
<evidence type="ECO:0000313" key="2">
    <source>
        <dbReference type="Proteomes" id="UP001303647"/>
    </source>
</evidence>
<dbReference type="Proteomes" id="UP001303647">
    <property type="component" value="Unassembled WGS sequence"/>
</dbReference>
<dbReference type="EMBL" id="MU857627">
    <property type="protein sequence ID" value="KAK4249142.1"/>
    <property type="molecule type" value="Genomic_DNA"/>
</dbReference>
<accession>A0AAN7CXM0</accession>
<reference evidence="1" key="2">
    <citation type="submission" date="2023-05" db="EMBL/GenBank/DDBJ databases">
        <authorList>
            <consortium name="Lawrence Berkeley National Laboratory"/>
            <person name="Steindorff A."/>
            <person name="Hensen N."/>
            <person name="Bonometti L."/>
            <person name="Westerberg I."/>
            <person name="Brannstrom I.O."/>
            <person name="Guillou S."/>
            <person name="Cros-Aarteil S."/>
            <person name="Calhoun S."/>
            <person name="Haridas S."/>
            <person name="Kuo A."/>
            <person name="Mondo S."/>
            <person name="Pangilinan J."/>
            <person name="Riley R."/>
            <person name="Labutti K."/>
            <person name="Andreopoulos B."/>
            <person name="Lipzen A."/>
            <person name="Chen C."/>
            <person name="Yanf M."/>
            <person name="Daum C."/>
            <person name="Ng V."/>
            <person name="Clum A."/>
            <person name="Ohm R."/>
            <person name="Martin F."/>
            <person name="Silar P."/>
            <person name="Natvig D."/>
            <person name="Lalanne C."/>
            <person name="Gautier V."/>
            <person name="Ament-Velasquez S.L."/>
            <person name="Kruys A."/>
            <person name="Hutchinson M.I."/>
            <person name="Powell A.J."/>
            <person name="Barry K."/>
            <person name="Miller A.N."/>
            <person name="Grigoriev I.V."/>
            <person name="Debuchy R."/>
            <person name="Gladieux P."/>
            <person name="Thoren M.H."/>
            <person name="Johannesson H."/>
        </authorList>
    </citation>
    <scope>NUCLEOTIDE SEQUENCE</scope>
    <source>
        <strain evidence="1">CBS 359.72</strain>
    </source>
</reference>
<evidence type="ECO:0000313" key="1">
    <source>
        <dbReference type="EMBL" id="KAK4249142.1"/>
    </source>
</evidence>
<protein>
    <submittedName>
        <fullName evidence="1">Uncharacterized protein</fullName>
    </submittedName>
</protein>
<proteinExistence type="predicted"/>
<reference evidence="1" key="1">
    <citation type="journal article" date="2023" name="Mol. Phylogenet. Evol.">
        <title>Genome-scale phylogeny and comparative genomics of the fungal order Sordariales.</title>
        <authorList>
            <person name="Hensen N."/>
            <person name="Bonometti L."/>
            <person name="Westerberg I."/>
            <person name="Brannstrom I.O."/>
            <person name="Guillou S."/>
            <person name="Cros-Aarteil S."/>
            <person name="Calhoun S."/>
            <person name="Haridas S."/>
            <person name="Kuo A."/>
            <person name="Mondo S."/>
            <person name="Pangilinan J."/>
            <person name="Riley R."/>
            <person name="LaButti K."/>
            <person name="Andreopoulos B."/>
            <person name="Lipzen A."/>
            <person name="Chen C."/>
            <person name="Yan M."/>
            <person name="Daum C."/>
            <person name="Ng V."/>
            <person name="Clum A."/>
            <person name="Steindorff A."/>
            <person name="Ohm R.A."/>
            <person name="Martin F."/>
            <person name="Silar P."/>
            <person name="Natvig D.O."/>
            <person name="Lalanne C."/>
            <person name="Gautier V."/>
            <person name="Ament-Velasquez S.L."/>
            <person name="Kruys A."/>
            <person name="Hutchinson M.I."/>
            <person name="Powell A.J."/>
            <person name="Barry K."/>
            <person name="Miller A.N."/>
            <person name="Grigoriev I.V."/>
            <person name="Debuchy R."/>
            <person name="Gladieux P."/>
            <person name="Hiltunen Thoren M."/>
            <person name="Johannesson H."/>
        </authorList>
    </citation>
    <scope>NUCLEOTIDE SEQUENCE</scope>
    <source>
        <strain evidence="1">CBS 359.72</strain>
    </source>
</reference>
<organism evidence="1 2">
    <name type="scientific">Corynascus novoguineensis</name>
    <dbReference type="NCBI Taxonomy" id="1126955"/>
    <lineage>
        <taxon>Eukaryota</taxon>
        <taxon>Fungi</taxon>
        <taxon>Dikarya</taxon>
        <taxon>Ascomycota</taxon>
        <taxon>Pezizomycotina</taxon>
        <taxon>Sordariomycetes</taxon>
        <taxon>Sordariomycetidae</taxon>
        <taxon>Sordariales</taxon>
        <taxon>Chaetomiaceae</taxon>
        <taxon>Corynascus</taxon>
    </lineage>
</organism>
<gene>
    <name evidence="1" type="ORF">C7999DRAFT_39701</name>
</gene>
<keyword evidence="2" id="KW-1185">Reference proteome</keyword>
<comment type="caution">
    <text evidence="1">The sequence shown here is derived from an EMBL/GenBank/DDBJ whole genome shotgun (WGS) entry which is preliminary data.</text>
</comment>
<dbReference type="AlphaFoldDB" id="A0AAN7CXM0"/>